<accession>A0A426XQX8</accession>
<evidence type="ECO:0000313" key="1">
    <source>
        <dbReference type="EMBL" id="RRT41850.1"/>
    </source>
</evidence>
<name>A0A426XQX8_ENSVE</name>
<gene>
    <name evidence="1" type="ORF">B296_00042205</name>
</gene>
<comment type="caution">
    <text evidence="1">The sequence shown here is derived from an EMBL/GenBank/DDBJ whole genome shotgun (WGS) entry which is preliminary data.</text>
</comment>
<sequence length="96" mass="10442">MPPSRKLSQSAAVAADGVDAAVLPIMPPFDYIPPPYHGPRAAEIVRKRSEFLSPSISYLYKNPVQALASKLPGDLKARTTRLPFSLLVVYIAHTPT</sequence>
<protein>
    <submittedName>
        <fullName evidence="1">Uncharacterized protein</fullName>
    </submittedName>
</protein>
<reference evidence="1 2" key="1">
    <citation type="journal article" date="2014" name="Agronomy (Basel)">
        <title>A Draft Genome Sequence for Ensete ventricosum, the Drought-Tolerant Tree Against Hunger.</title>
        <authorList>
            <person name="Harrison J."/>
            <person name="Moore K.A."/>
            <person name="Paszkiewicz K."/>
            <person name="Jones T."/>
            <person name="Grant M."/>
            <person name="Ambacheew D."/>
            <person name="Muzemil S."/>
            <person name="Studholme D.J."/>
        </authorList>
    </citation>
    <scope>NUCLEOTIDE SEQUENCE [LARGE SCALE GENOMIC DNA]</scope>
</reference>
<dbReference type="AlphaFoldDB" id="A0A426XQX8"/>
<dbReference type="EMBL" id="AMZH03018245">
    <property type="protein sequence ID" value="RRT41850.1"/>
    <property type="molecule type" value="Genomic_DNA"/>
</dbReference>
<proteinExistence type="predicted"/>
<organism evidence="1 2">
    <name type="scientific">Ensete ventricosum</name>
    <name type="common">Abyssinian banana</name>
    <name type="synonym">Musa ensete</name>
    <dbReference type="NCBI Taxonomy" id="4639"/>
    <lineage>
        <taxon>Eukaryota</taxon>
        <taxon>Viridiplantae</taxon>
        <taxon>Streptophyta</taxon>
        <taxon>Embryophyta</taxon>
        <taxon>Tracheophyta</taxon>
        <taxon>Spermatophyta</taxon>
        <taxon>Magnoliopsida</taxon>
        <taxon>Liliopsida</taxon>
        <taxon>Zingiberales</taxon>
        <taxon>Musaceae</taxon>
        <taxon>Ensete</taxon>
    </lineage>
</organism>
<evidence type="ECO:0000313" key="2">
    <source>
        <dbReference type="Proteomes" id="UP000287651"/>
    </source>
</evidence>
<dbReference type="Proteomes" id="UP000287651">
    <property type="component" value="Unassembled WGS sequence"/>
</dbReference>